<dbReference type="EMBL" id="JBHSHC010000160">
    <property type="protein sequence ID" value="MFC4770327.1"/>
    <property type="molecule type" value="Genomic_DNA"/>
</dbReference>
<comment type="caution">
    <text evidence="1">The sequence shown here is derived from an EMBL/GenBank/DDBJ whole genome shotgun (WGS) entry which is preliminary data.</text>
</comment>
<reference evidence="2" key="1">
    <citation type="journal article" date="2019" name="Int. J. Syst. Evol. Microbiol.">
        <title>The Global Catalogue of Microorganisms (GCM) 10K type strain sequencing project: providing services to taxonomists for standard genome sequencing and annotation.</title>
        <authorList>
            <consortium name="The Broad Institute Genomics Platform"/>
            <consortium name="The Broad Institute Genome Sequencing Center for Infectious Disease"/>
            <person name="Wu L."/>
            <person name="Ma J."/>
        </authorList>
    </citation>
    <scope>NUCLEOTIDE SEQUENCE [LARGE SCALE GENOMIC DNA]</scope>
    <source>
        <strain evidence="2">WYCCWR 12678</strain>
    </source>
</reference>
<proteinExistence type="predicted"/>
<protein>
    <submittedName>
        <fullName evidence="1">Uncharacterized protein</fullName>
    </submittedName>
</protein>
<accession>A0ABV9QAN3</accession>
<evidence type="ECO:0000313" key="1">
    <source>
        <dbReference type="EMBL" id="MFC4770327.1"/>
    </source>
</evidence>
<evidence type="ECO:0000313" key="2">
    <source>
        <dbReference type="Proteomes" id="UP001596002"/>
    </source>
</evidence>
<sequence>MKKLFLTLFICSFIVTMLINQNTSASIEKKIDNNFASIAQKINKEISLRSELASSSNPYDYIQGNDDFNEIINLGNDALPYLHKKLSRSEHDGLQEYITAIAIERIAKVDLKKTSQWETAKDFNSKWKKHLASIPATVDAIASDSKVSSDEKAKRLLELGTPAIPFILEKVESGNEELFPVVIELTKGSKVEATESVKNKMEWATNNKDSFKDLKKHVVEQQ</sequence>
<name>A0ABV9QAN3_9BACL</name>
<dbReference type="Proteomes" id="UP001596002">
    <property type="component" value="Unassembled WGS sequence"/>
</dbReference>
<gene>
    <name evidence="1" type="ORF">ACFO8Q_23905</name>
</gene>
<keyword evidence="2" id="KW-1185">Reference proteome</keyword>
<dbReference type="RefSeq" id="WP_380029843.1">
    <property type="nucleotide sequence ID" value="NZ_JBHSHC010000160.1"/>
</dbReference>
<organism evidence="1 2">
    <name type="scientific">Effusibacillus consociatus</name>
    <dbReference type="NCBI Taxonomy" id="1117041"/>
    <lineage>
        <taxon>Bacteria</taxon>
        <taxon>Bacillati</taxon>
        <taxon>Bacillota</taxon>
        <taxon>Bacilli</taxon>
        <taxon>Bacillales</taxon>
        <taxon>Alicyclobacillaceae</taxon>
        <taxon>Effusibacillus</taxon>
    </lineage>
</organism>